<feature type="binding site" evidence="10">
    <location>
        <position position="131"/>
    </location>
    <ligand>
        <name>Mg(2+)</name>
        <dbReference type="ChEBI" id="CHEBI:18420"/>
    </ligand>
</feature>
<dbReference type="InterPro" id="IPR023214">
    <property type="entry name" value="HAD_sf"/>
</dbReference>
<keyword evidence="10" id="KW-0862">Zinc</keyword>
<evidence type="ECO:0000256" key="2">
    <source>
        <dbReference type="ARBA" id="ARBA00022490"/>
    </source>
</evidence>
<feature type="active site" description="Proton donor" evidence="8">
    <location>
        <position position="13"/>
    </location>
</feature>
<dbReference type="GO" id="GO:0005975">
    <property type="term" value="P:carbohydrate metabolic process"/>
    <property type="evidence" value="ECO:0007669"/>
    <property type="project" value="InterPro"/>
</dbReference>
<dbReference type="PIRSF" id="PIRSF004682">
    <property type="entry name" value="GmhB"/>
    <property type="match status" value="1"/>
</dbReference>
<evidence type="ECO:0000256" key="5">
    <source>
        <dbReference type="ARBA" id="ARBA00023277"/>
    </source>
</evidence>
<feature type="site" description="Contributes to substrate recognition" evidence="9">
    <location>
        <position position="104"/>
    </location>
</feature>
<dbReference type="PANTHER" id="PTHR42891">
    <property type="entry name" value="D-GLYCERO-BETA-D-MANNO-HEPTOSE-1,7-BISPHOSPHATE 7-PHOSPHATASE"/>
    <property type="match status" value="1"/>
</dbReference>
<name>A0A378JLZ9_9GAMM</name>
<proteinExistence type="inferred from homology"/>
<comment type="similarity">
    <text evidence="7">Belongs to the gmhB family.</text>
</comment>
<dbReference type="NCBIfam" id="NF006506">
    <property type="entry name" value="PRK08942.1"/>
    <property type="match status" value="1"/>
</dbReference>
<organism evidence="11 12">
    <name type="scientific">Legionella busanensis</name>
    <dbReference type="NCBI Taxonomy" id="190655"/>
    <lineage>
        <taxon>Bacteria</taxon>
        <taxon>Pseudomonadati</taxon>
        <taxon>Pseudomonadota</taxon>
        <taxon>Gammaproteobacteria</taxon>
        <taxon>Legionellales</taxon>
        <taxon>Legionellaceae</taxon>
        <taxon>Legionella</taxon>
    </lineage>
</organism>
<feature type="binding site" evidence="10">
    <location>
        <position position="93"/>
    </location>
    <ligand>
        <name>Zn(2+)</name>
        <dbReference type="ChEBI" id="CHEBI:29105"/>
    </ligand>
</feature>
<dbReference type="SUPFAM" id="SSF56784">
    <property type="entry name" value="HAD-like"/>
    <property type="match status" value="1"/>
</dbReference>
<dbReference type="InterPro" id="IPR004446">
    <property type="entry name" value="Heptose_bisP_phosphatase"/>
</dbReference>
<dbReference type="EMBL" id="UGOD01000001">
    <property type="protein sequence ID" value="STX52245.1"/>
    <property type="molecule type" value="Genomic_DNA"/>
</dbReference>
<evidence type="ECO:0000256" key="10">
    <source>
        <dbReference type="PIRSR" id="PIRSR004682-4"/>
    </source>
</evidence>
<dbReference type="InterPro" id="IPR006549">
    <property type="entry name" value="HAD-SF_hydro_IIIA"/>
</dbReference>
<dbReference type="PANTHER" id="PTHR42891:SF1">
    <property type="entry name" value="D-GLYCERO-BETA-D-MANNO-HEPTOSE-1,7-BISPHOSPHATE 7-PHOSPHATASE"/>
    <property type="match status" value="1"/>
</dbReference>
<dbReference type="EC" id="3.1.3.-" evidence="7"/>
<evidence type="ECO:0000256" key="3">
    <source>
        <dbReference type="ARBA" id="ARBA00022723"/>
    </source>
</evidence>
<evidence type="ECO:0000256" key="8">
    <source>
        <dbReference type="PIRSR" id="PIRSR004682-1"/>
    </source>
</evidence>
<evidence type="ECO:0000256" key="9">
    <source>
        <dbReference type="PIRSR" id="PIRSR004682-3"/>
    </source>
</evidence>
<dbReference type="NCBIfam" id="TIGR01662">
    <property type="entry name" value="HAD-SF-IIIA"/>
    <property type="match status" value="1"/>
</dbReference>
<gene>
    <name evidence="11" type="primary">gmhB</name>
    <name evidence="11" type="ORF">NCTC13316_02349</name>
</gene>
<feature type="binding site" evidence="10">
    <location>
        <position position="95"/>
    </location>
    <ligand>
        <name>Zn(2+)</name>
        <dbReference type="ChEBI" id="CHEBI:29105"/>
    </ligand>
</feature>
<evidence type="ECO:0000313" key="11">
    <source>
        <dbReference type="EMBL" id="STX52245.1"/>
    </source>
</evidence>
<keyword evidence="4 7" id="KW-0378">Hydrolase</keyword>
<dbReference type="NCBIfam" id="TIGR01656">
    <property type="entry name" value="Histidinol-ppas"/>
    <property type="match status" value="1"/>
</dbReference>
<comment type="cofactor">
    <cofactor evidence="10">
        <name>Mg(2+)</name>
        <dbReference type="ChEBI" id="CHEBI:18420"/>
    </cofactor>
</comment>
<dbReference type="OrthoDB" id="9781367at2"/>
<keyword evidence="3 10" id="KW-0479">Metal-binding</keyword>
<keyword evidence="12" id="KW-1185">Reference proteome</keyword>
<evidence type="ECO:0000256" key="1">
    <source>
        <dbReference type="ARBA" id="ARBA00004496"/>
    </source>
</evidence>
<feature type="binding site" evidence="10">
    <location>
        <position position="11"/>
    </location>
    <ligand>
        <name>Mg(2+)</name>
        <dbReference type="ChEBI" id="CHEBI:18420"/>
    </ligand>
</feature>
<feature type="site" description="Stabilizes the phosphoryl group" evidence="9">
    <location>
        <position position="105"/>
    </location>
</feature>
<keyword evidence="2 7" id="KW-0963">Cytoplasm</keyword>
<comment type="subcellular location">
    <subcellularLocation>
        <location evidence="1 7">Cytoplasm</location>
    </subcellularLocation>
</comment>
<evidence type="ECO:0000256" key="7">
    <source>
        <dbReference type="PIRNR" id="PIRNR004682"/>
    </source>
</evidence>
<evidence type="ECO:0000256" key="6">
    <source>
        <dbReference type="ARBA" id="ARBA00031828"/>
    </source>
</evidence>
<keyword evidence="10" id="KW-0460">Magnesium</keyword>
<dbReference type="CDD" id="cd07503">
    <property type="entry name" value="HAD_HisB-N"/>
    <property type="match status" value="1"/>
</dbReference>
<protein>
    <recommendedName>
        <fullName evidence="6 7">D,D-heptose 1,7-bisphosphate phosphatase</fullName>
        <ecNumber evidence="7">3.1.3.-</ecNumber>
    </recommendedName>
</protein>
<dbReference type="Gene3D" id="3.40.50.1000">
    <property type="entry name" value="HAD superfamily/HAD-like"/>
    <property type="match status" value="1"/>
</dbReference>
<dbReference type="Pfam" id="PF13242">
    <property type="entry name" value="Hydrolase_like"/>
    <property type="match status" value="1"/>
</dbReference>
<dbReference type="GO" id="GO:0046872">
    <property type="term" value="F:metal ion binding"/>
    <property type="evidence" value="ECO:0007669"/>
    <property type="project" value="UniProtKB-KW"/>
</dbReference>
<feature type="active site" description="Nucleophile" evidence="8">
    <location>
        <position position="11"/>
    </location>
</feature>
<keyword evidence="5 7" id="KW-0119">Carbohydrate metabolism</keyword>
<dbReference type="GO" id="GO:0005737">
    <property type="term" value="C:cytoplasm"/>
    <property type="evidence" value="ECO:0007669"/>
    <property type="project" value="UniProtKB-SubCell"/>
</dbReference>
<dbReference type="Proteomes" id="UP000254794">
    <property type="component" value="Unassembled WGS sequence"/>
</dbReference>
<comment type="cofactor">
    <cofactor evidence="10">
        <name>Zn(2+)</name>
        <dbReference type="ChEBI" id="CHEBI:29105"/>
    </cofactor>
</comment>
<dbReference type="InterPro" id="IPR036412">
    <property type="entry name" value="HAD-like_sf"/>
</dbReference>
<sequence length="185" mass="20129">MSVSNKIVLLDRDGIINYDSLQYIKSPDEFIPITENIVAVARLTAAGYRIGIATNQSGIARGLYTENDLVKIHTKMLATIERAGGKISAVEYCPHLPESGCECRKPMPGMLYALAKKLGCADLKNIPFVGDRISDIQAARAVGAQPIMILSSMTDKVALLNYVDVPVFNSLTEWVDSIMAKACHV</sequence>
<feature type="binding site" evidence="10">
    <location>
        <position position="103"/>
    </location>
    <ligand>
        <name>Zn(2+)</name>
        <dbReference type="ChEBI" id="CHEBI:29105"/>
    </ligand>
</feature>
<feature type="binding site" evidence="10">
    <location>
        <position position="101"/>
    </location>
    <ligand>
        <name>Zn(2+)</name>
        <dbReference type="ChEBI" id="CHEBI:29105"/>
    </ligand>
</feature>
<accession>A0A378JLZ9</accession>
<evidence type="ECO:0000313" key="12">
    <source>
        <dbReference type="Proteomes" id="UP000254794"/>
    </source>
</evidence>
<evidence type="ECO:0000256" key="4">
    <source>
        <dbReference type="ARBA" id="ARBA00022801"/>
    </source>
</evidence>
<dbReference type="InterPro" id="IPR006543">
    <property type="entry name" value="Histidinol-phos"/>
</dbReference>
<dbReference type="RefSeq" id="WP_115331816.1">
    <property type="nucleotide sequence ID" value="NZ_CAAAHP010000005.1"/>
</dbReference>
<feature type="binding site" evidence="10">
    <location>
        <position position="13"/>
    </location>
    <ligand>
        <name>Mg(2+)</name>
        <dbReference type="ChEBI" id="CHEBI:18420"/>
    </ligand>
</feature>
<reference evidence="11 12" key="1">
    <citation type="submission" date="2018-06" db="EMBL/GenBank/DDBJ databases">
        <authorList>
            <consortium name="Pathogen Informatics"/>
            <person name="Doyle S."/>
        </authorList>
    </citation>
    <scope>NUCLEOTIDE SEQUENCE [LARGE SCALE GENOMIC DNA]</scope>
    <source>
        <strain evidence="11 12">NCTC13316</strain>
    </source>
</reference>
<dbReference type="AlphaFoldDB" id="A0A378JLZ9"/>
<feature type="site" description="Stabilizes the phosphoryl group" evidence="9">
    <location>
        <position position="54"/>
    </location>
</feature>
<dbReference type="GO" id="GO:0016791">
    <property type="term" value="F:phosphatase activity"/>
    <property type="evidence" value="ECO:0007669"/>
    <property type="project" value="InterPro"/>
</dbReference>